<dbReference type="InterPro" id="IPR008969">
    <property type="entry name" value="CarboxyPept-like_regulatory"/>
</dbReference>
<accession>A0A135WDJ7</accession>
<dbReference type="SUPFAM" id="SSF49464">
    <property type="entry name" value="Carboxypeptidase regulatory domain-like"/>
    <property type="match status" value="1"/>
</dbReference>
<sequence>MRTYIKQSLYAVPFFVSAELFSQQQITGFITDSGRENINPVLVINISSLKSTLSDPSGKFTIEASENNELRFVKEGYYRLDKKIGKDDFSSPLMISLAKAEIEIPEVKITFKPTGNLERDSKKLGESRKLTALKSDLEDYIKGPLNEPLPDNSISKTFKPDYTAGQVSLLGVLDAAVGLFRKATQPEITKANYTETQEFLRRVKLEINLEFLRKYGMDEEQIDHFLVYANDSRLMAKKYRKNFKIDVVEYELKVAFAEYKKTRKLGSI</sequence>
<dbReference type="EMBL" id="LPUR01000011">
    <property type="protein sequence ID" value="KXH82802.1"/>
    <property type="molecule type" value="Genomic_DNA"/>
</dbReference>
<organism evidence="1 2">
    <name type="scientific">Chryseobacterium kwangjuense</name>
    <dbReference type="NCBI Taxonomy" id="267125"/>
    <lineage>
        <taxon>Bacteria</taxon>
        <taxon>Pseudomonadati</taxon>
        <taxon>Bacteroidota</taxon>
        <taxon>Flavobacteriia</taxon>
        <taxon>Flavobacteriales</taxon>
        <taxon>Weeksellaceae</taxon>
        <taxon>Chryseobacterium group</taxon>
        <taxon>Chryseobacterium</taxon>
    </lineage>
</organism>
<evidence type="ECO:0008006" key="3">
    <source>
        <dbReference type="Google" id="ProtNLM"/>
    </source>
</evidence>
<comment type="caution">
    <text evidence="1">The sequence shown here is derived from an EMBL/GenBank/DDBJ whole genome shotgun (WGS) entry which is preliminary data.</text>
</comment>
<protein>
    <recommendedName>
        <fullName evidence="3">Carboxypeptidase regulatory-like domain-containing protein</fullName>
    </recommendedName>
</protein>
<dbReference type="AlphaFoldDB" id="A0A135WDJ7"/>
<dbReference type="RefSeq" id="WP_062650779.1">
    <property type="nucleotide sequence ID" value="NZ_LPUR01000011.1"/>
</dbReference>
<evidence type="ECO:0000313" key="1">
    <source>
        <dbReference type="EMBL" id="KXH82802.1"/>
    </source>
</evidence>
<proteinExistence type="predicted"/>
<gene>
    <name evidence="1" type="ORF">AU378_10150</name>
</gene>
<name>A0A135WDJ7_9FLAO</name>
<dbReference type="Proteomes" id="UP000070513">
    <property type="component" value="Unassembled WGS sequence"/>
</dbReference>
<evidence type="ECO:0000313" key="2">
    <source>
        <dbReference type="Proteomes" id="UP000070513"/>
    </source>
</evidence>
<reference evidence="1 2" key="2">
    <citation type="journal article" date="2016" name="Genome Announc.">
        <title>Draft Genome Sequence of a Biocontrol Rhizobacterium, Chryseobacterium kwangjuense Strain KJ1R5, Isolated from Pepper (Capsicum annuum).</title>
        <authorList>
            <person name="Jeong J.J."/>
            <person name="Park H."/>
            <person name="Park B.H."/>
            <person name="Mannaa M."/>
            <person name="Sang M.K."/>
            <person name="Choi I.G."/>
            <person name="Kim K.D."/>
        </authorList>
    </citation>
    <scope>NUCLEOTIDE SEQUENCE [LARGE SCALE GENOMIC DNA]</scope>
    <source>
        <strain evidence="1 2">KJ1R5</strain>
    </source>
</reference>
<dbReference type="OrthoDB" id="1274238at2"/>
<reference evidence="2" key="1">
    <citation type="submission" date="2015-12" db="EMBL/GenBank/DDBJ databases">
        <title>Genome sequence of a biocontrol rhizobacterium Chryseobacterium kwangjuense strain KJ1R5 isolated from pepper (Capsicum annuum L.).</title>
        <authorList>
            <person name="Jeong J.-J."/>
            <person name="Park H."/>
            <person name="Mannaa M."/>
            <person name="Sang M.K."/>
            <person name="Choi I.-G."/>
            <person name="Kim K.D."/>
        </authorList>
    </citation>
    <scope>NUCLEOTIDE SEQUENCE [LARGE SCALE GENOMIC DNA]</scope>
    <source>
        <strain evidence="2">KJ1R5</strain>
    </source>
</reference>